<reference evidence="2" key="1">
    <citation type="submission" date="2024-04" db="EMBL/GenBank/DDBJ databases">
        <authorList>
            <person name="Shaw F."/>
            <person name="Minotto A."/>
        </authorList>
    </citation>
    <scope>NUCLEOTIDE SEQUENCE [LARGE SCALE GENOMIC DNA]</scope>
</reference>
<evidence type="ECO:0000313" key="2">
    <source>
        <dbReference type="Proteomes" id="UP001497453"/>
    </source>
</evidence>
<proteinExistence type="predicted"/>
<name>A0ABP1E4S3_9APHY</name>
<dbReference type="EMBL" id="OZ037951">
    <property type="protein sequence ID" value="CAL1715066.1"/>
    <property type="molecule type" value="Genomic_DNA"/>
</dbReference>
<dbReference type="InterPro" id="IPR011009">
    <property type="entry name" value="Kinase-like_dom_sf"/>
</dbReference>
<protein>
    <recommendedName>
        <fullName evidence="3">Protein kinase domain-containing protein</fullName>
    </recommendedName>
</protein>
<evidence type="ECO:0000313" key="1">
    <source>
        <dbReference type="EMBL" id="CAL1715066.1"/>
    </source>
</evidence>
<evidence type="ECO:0008006" key="3">
    <source>
        <dbReference type="Google" id="ProtNLM"/>
    </source>
</evidence>
<organism evidence="1 2">
    <name type="scientific">Somion occarium</name>
    <dbReference type="NCBI Taxonomy" id="3059160"/>
    <lineage>
        <taxon>Eukaryota</taxon>
        <taxon>Fungi</taxon>
        <taxon>Dikarya</taxon>
        <taxon>Basidiomycota</taxon>
        <taxon>Agaricomycotina</taxon>
        <taxon>Agaricomycetes</taxon>
        <taxon>Polyporales</taxon>
        <taxon>Cerrenaceae</taxon>
        <taxon>Somion</taxon>
    </lineage>
</organism>
<keyword evidence="2" id="KW-1185">Reference proteome</keyword>
<sequence>MEKITLRAFIPLQFKTEIICEQLVSPSSKPESFGSASEFFLETSRRAKETMLGRKPDGMKIFKGTLSGSLPDGSASDGSVPVVCKMAVNDAAKKNLEVEASFYHGGLQALQGKCVPHFYGLFQAEVSNNRHYTFLLLSLETILLGHGHSFPEVDLEMRKKVLSQLLELHRAGVEHTNFGLENVVLSPEGELLIIGFRLACEHKCEFLTKRKTFDDLGVGDWAQSIDDIECRELHDACFDLMDLWVPRYLPLLEPEYPISVEGFLCPEILADQVLEDYGIPREVTIPEVKKMRREFETQYRLFLRDLGWEFDSE</sequence>
<accession>A0ABP1E4S3</accession>
<gene>
    <name evidence="1" type="ORF">GFSPODELE1_LOCUS10047</name>
</gene>
<dbReference type="SUPFAM" id="SSF56112">
    <property type="entry name" value="Protein kinase-like (PK-like)"/>
    <property type="match status" value="1"/>
</dbReference>
<dbReference type="Proteomes" id="UP001497453">
    <property type="component" value="Chromosome 8"/>
</dbReference>